<dbReference type="Proteomes" id="UP000215914">
    <property type="component" value="Chromosome 11"/>
</dbReference>
<evidence type="ECO:0000313" key="1">
    <source>
        <dbReference type="EMBL" id="OTG06672.1"/>
    </source>
</evidence>
<dbReference type="InParanoid" id="A0A251T7N5"/>
<dbReference type="AlphaFoldDB" id="A0A251T7N5"/>
<name>A0A251T7N5_HELAN</name>
<protein>
    <submittedName>
        <fullName evidence="1">Uncharacterized protein</fullName>
    </submittedName>
</protein>
<organism evidence="1 2">
    <name type="scientific">Helianthus annuus</name>
    <name type="common">Common sunflower</name>
    <dbReference type="NCBI Taxonomy" id="4232"/>
    <lineage>
        <taxon>Eukaryota</taxon>
        <taxon>Viridiplantae</taxon>
        <taxon>Streptophyta</taxon>
        <taxon>Embryophyta</taxon>
        <taxon>Tracheophyta</taxon>
        <taxon>Spermatophyta</taxon>
        <taxon>Magnoliopsida</taxon>
        <taxon>eudicotyledons</taxon>
        <taxon>Gunneridae</taxon>
        <taxon>Pentapetalae</taxon>
        <taxon>asterids</taxon>
        <taxon>campanulids</taxon>
        <taxon>Asterales</taxon>
        <taxon>Asteraceae</taxon>
        <taxon>Asteroideae</taxon>
        <taxon>Heliantheae alliance</taxon>
        <taxon>Heliantheae</taxon>
        <taxon>Helianthus</taxon>
    </lineage>
</organism>
<evidence type="ECO:0000313" key="2">
    <source>
        <dbReference type="Proteomes" id="UP000215914"/>
    </source>
</evidence>
<dbReference type="EMBL" id="CM007900">
    <property type="protein sequence ID" value="OTG06672.1"/>
    <property type="molecule type" value="Genomic_DNA"/>
</dbReference>
<gene>
    <name evidence="1" type="ORF">HannXRQ_Chr11g0321861</name>
</gene>
<keyword evidence="2" id="KW-1185">Reference proteome</keyword>
<accession>A0A251T7N5</accession>
<sequence>MRMKMILFVADQFPVPICSAGSFHSWFRIDSDFRMVQLSGSGFGPTGFIVLGTTLRNHTKLALHRNVKVAFSKLWNGWNRRTHGNSNNACPLTYKEILSANLHVSSFYKYTPTKHKHPHSPLS</sequence>
<reference evidence="2" key="1">
    <citation type="journal article" date="2017" name="Nature">
        <title>The sunflower genome provides insights into oil metabolism, flowering and Asterid evolution.</title>
        <authorList>
            <person name="Badouin H."/>
            <person name="Gouzy J."/>
            <person name="Grassa C.J."/>
            <person name="Murat F."/>
            <person name="Staton S.E."/>
            <person name="Cottret L."/>
            <person name="Lelandais-Briere C."/>
            <person name="Owens G.L."/>
            <person name="Carrere S."/>
            <person name="Mayjonade B."/>
            <person name="Legrand L."/>
            <person name="Gill N."/>
            <person name="Kane N.C."/>
            <person name="Bowers J.E."/>
            <person name="Hubner S."/>
            <person name="Bellec A."/>
            <person name="Berard A."/>
            <person name="Berges H."/>
            <person name="Blanchet N."/>
            <person name="Boniface M.C."/>
            <person name="Brunel D."/>
            <person name="Catrice O."/>
            <person name="Chaidir N."/>
            <person name="Claudel C."/>
            <person name="Donnadieu C."/>
            <person name="Faraut T."/>
            <person name="Fievet G."/>
            <person name="Helmstetter N."/>
            <person name="King M."/>
            <person name="Knapp S.J."/>
            <person name="Lai Z."/>
            <person name="Le Paslier M.C."/>
            <person name="Lippi Y."/>
            <person name="Lorenzon L."/>
            <person name="Mandel J.R."/>
            <person name="Marage G."/>
            <person name="Marchand G."/>
            <person name="Marquand E."/>
            <person name="Bret-Mestries E."/>
            <person name="Morien E."/>
            <person name="Nambeesan S."/>
            <person name="Nguyen T."/>
            <person name="Pegot-Espagnet P."/>
            <person name="Pouilly N."/>
            <person name="Raftis F."/>
            <person name="Sallet E."/>
            <person name="Schiex T."/>
            <person name="Thomas J."/>
            <person name="Vandecasteele C."/>
            <person name="Vares D."/>
            <person name="Vear F."/>
            <person name="Vautrin S."/>
            <person name="Crespi M."/>
            <person name="Mangin B."/>
            <person name="Burke J.M."/>
            <person name="Salse J."/>
            <person name="Munos S."/>
            <person name="Vincourt P."/>
            <person name="Rieseberg L.H."/>
            <person name="Langlade N.B."/>
        </authorList>
    </citation>
    <scope>NUCLEOTIDE SEQUENCE [LARGE SCALE GENOMIC DNA]</scope>
    <source>
        <strain evidence="2">cv. SF193</strain>
    </source>
</reference>
<proteinExistence type="predicted"/>